<evidence type="ECO:0000313" key="1">
    <source>
        <dbReference type="EMBL" id="ATL67390.1"/>
    </source>
</evidence>
<dbReference type="EMBL" id="CP023778">
    <property type="protein sequence ID" value="ATL67390.1"/>
    <property type="molecule type" value="Genomic_DNA"/>
</dbReference>
<dbReference type="RefSeq" id="WP_098694533.1">
    <property type="nucleotide sequence ID" value="NZ_CP023778.1"/>
</dbReference>
<sequence length="161" mass="18525">MAGDEKTPPPRPLANLIGEAKAGSLTVRMDLEKFVYLDRDCNFFKENIRKVQQLMTQVSQQKHWGLGEDHVPDGERDLISAKTMVKRWRDKAQGTENSVHTVLESHWQTVDDLQTLFRTVRERMTANDEQQAARYRELEATLPQQNPAPQKLLGALGFHMR</sequence>
<name>A0A291RJC0_9NOCA</name>
<dbReference type="AlphaFoldDB" id="A0A291RJC0"/>
<protein>
    <submittedName>
        <fullName evidence="1">Uncharacterized protein</fullName>
    </submittedName>
</protein>
<dbReference type="GeneID" id="88358784"/>
<accession>A0A291RJC0</accession>
<gene>
    <name evidence="1" type="ORF">CRH09_15480</name>
</gene>
<evidence type="ECO:0000313" key="2">
    <source>
        <dbReference type="Proteomes" id="UP000221961"/>
    </source>
</evidence>
<proteinExistence type="predicted"/>
<dbReference type="Proteomes" id="UP000221961">
    <property type="component" value="Chromosome"/>
</dbReference>
<reference evidence="1 2" key="1">
    <citation type="submission" date="2017-10" db="EMBL/GenBank/DDBJ databases">
        <title>Comparative genomics between pathogenic Norcardia.</title>
        <authorList>
            <person name="Zeng L."/>
        </authorList>
    </citation>
    <scope>NUCLEOTIDE SEQUENCE [LARGE SCALE GENOMIC DNA]</scope>
    <source>
        <strain evidence="1 2">NC_YFY_NT001</strain>
    </source>
</reference>
<organism evidence="1 2">
    <name type="scientific">Nocardia terpenica</name>
    <dbReference type="NCBI Taxonomy" id="455432"/>
    <lineage>
        <taxon>Bacteria</taxon>
        <taxon>Bacillati</taxon>
        <taxon>Actinomycetota</taxon>
        <taxon>Actinomycetes</taxon>
        <taxon>Mycobacteriales</taxon>
        <taxon>Nocardiaceae</taxon>
        <taxon>Nocardia</taxon>
    </lineage>
</organism>
<dbReference type="KEGG" id="ntp:CRH09_15480"/>